<comment type="caution">
    <text evidence="1">The sequence shown here is derived from an EMBL/GenBank/DDBJ whole genome shotgun (WGS) entry which is preliminary data.</text>
</comment>
<reference evidence="1" key="1">
    <citation type="submission" date="2020-08" db="EMBL/GenBank/DDBJ databases">
        <title>Paracoccus amoyensis sp. nov., isolated from the surface seawater at coast of Xiamen, Fujian.</title>
        <authorList>
            <person name="Lyu L."/>
        </authorList>
    </citation>
    <scope>NUCLEOTIDE SEQUENCE</scope>
    <source>
        <strain evidence="1">11-3</strain>
    </source>
</reference>
<keyword evidence="2" id="KW-1185">Reference proteome</keyword>
<gene>
    <name evidence="1" type="ORF">H4P12_09805</name>
</gene>
<sequence>MQPHVKTAEGRYTAPLSLAALLLITACGRGPTDDILPGGIPAMTNLHQASTLPPDAVRTVARRDFGWRLIYHPARAPANAEQDAARALCGLEKRRPARIEHIPRLDPYADPGAAIIDVYCA</sequence>
<organism evidence="1 2">
    <name type="scientific">Paracoccus amoyensis</name>
    <dbReference type="NCBI Taxonomy" id="2760093"/>
    <lineage>
        <taxon>Bacteria</taxon>
        <taxon>Pseudomonadati</taxon>
        <taxon>Pseudomonadota</taxon>
        <taxon>Alphaproteobacteria</taxon>
        <taxon>Rhodobacterales</taxon>
        <taxon>Paracoccaceae</taxon>
        <taxon>Paracoccus</taxon>
    </lineage>
</organism>
<accession>A0A926GEE0</accession>
<dbReference type="Proteomes" id="UP000608594">
    <property type="component" value="Unassembled WGS sequence"/>
</dbReference>
<evidence type="ECO:0000313" key="1">
    <source>
        <dbReference type="EMBL" id="MBC9247006.1"/>
    </source>
</evidence>
<dbReference type="EMBL" id="JACOQL010000003">
    <property type="protein sequence ID" value="MBC9247006.1"/>
    <property type="molecule type" value="Genomic_DNA"/>
</dbReference>
<evidence type="ECO:0000313" key="2">
    <source>
        <dbReference type="Proteomes" id="UP000608594"/>
    </source>
</evidence>
<dbReference type="PROSITE" id="PS51257">
    <property type="entry name" value="PROKAR_LIPOPROTEIN"/>
    <property type="match status" value="1"/>
</dbReference>
<name>A0A926GEE0_9RHOB</name>
<protein>
    <submittedName>
        <fullName evidence="1">Uncharacterized protein</fullName>
    </submittedName>
</protein>
<dbReference type="AlphaFoldDB" id="A0A926GEE0"/>
<proteinExistence type="predicted"/>
<dbReference type="RefSeq" id="WP_187793515.1">
    <property type="nucleotide sequence ID" value="NZ_JACOQL010000003.1"/>
</dbReference>